<gene>
    <name evidence="3" type="ORF">GCM10009119_40760</name>
</gene>
<dbReference type="PANTHER" id="PTHR44103">
    <property type="entry name" value="PROPROTEIN CONVERTASE P"/>
    <property type="match status" value="1"/>
</dbReference>
<evidence type="ECO:0000256" key="1">
    <source>
        <dbReference type="ARBA" id="ARBA00022729"/>
    </source>
</evidence>
<dbReference type="InterPro" id="IPR013517">
    <property type="entry name" value="FG-GAP"/>
</dbReference>
<keyword evidence="1" id="KW-0732">Signal</keyword>
<evidence type="ECO:0000259" key="2">
    <source>
        <dbReference type="Pfam" id="PF22301"/>
    </source>
</evidence>
<dbReference type="EMBL" id="BAAAFI010000048">
    <property type="protein sequence ID" value="GAA0881106.1"/>
    <property type="molecule type" value="Genomic_DNA"/>
</dbReference>
<dbReference type="InterPro" id="IPR028994">
    <property type="entry name" value="Integrin_alpha_N"/>
</dbReference>
<keyword evidence="4" id="KW-1185">Reference proteome</keyword>
<dbReference type="Pfam" id="PF22301">
    <property type="entry name" value="AUDH_beta_propeller"/>
    <property type="match status" value="1"/>
</dbReference>
<dbReference type="Pfam" id="PF13517">
    <property type="entry name" value="FG-GAP_3"/>
    <property type="match status" value="1"/>
</dbReference>
<dbReference type="PANTHER" id="PTHR44103:SF1">
    <property type="entry name" value="PROPROTEIN CONVERTASE P"/>
    <property type="match status" value="1"/>
</dbReference>
<sequence>MLNFLLLPFVFAFQLAETPKFETQILDSAITIGYGLAIGDVDGDGKDDILLADKKQIVWYRNGDWKKHLIIENLTESDNVCIAARDLDGDGRVEIAVGAQWNPGETSDTAKSGAVFFLLRSDDHNPKWEAKPLHHEPTTHRMRWVTVGDKHYLVVVPLHGRGNANGAGAGVKVIAYEYPNNPAGDWAYAVIDESMHLTHNLDVVGESKSESILLGGKEGVKTIEKIGEDWQNESVDLPGNGGVGELRRGRTANESHFLATIEPMHGTNLVVYDLKDKGRIQLFDQLKDGHSLAVADFLGLGFDQIAVGWRMPNEASEMGIKLFIPKNGSFSEFEEFWIDKNGMACEDLQAADLNGDGKPELIASGRATKNVKIYWNKN</sequence>
<evidence type="ECO:0000313" key="4">
    <source>
        <dbReference type="Proteomes" id="UP001500469"/>
    </source>
</evidence>
<dbReference type="Gene3D" id="2.130.10.130">
    <property type="entry name" value="Integrin alpha, N-terminal"/>
    <property type="match status" value="1"/>
</dbReference>
<dbReference type="Proteomes" id="UP001500469">
    <property type="component" value="Unassembled WGS sequence"/>
</dbReference>
<dbReference type="InterPro" id="IPR054583">
    <property type="entry name" value="Beta-prop_AUDH"/>
</dbReference>
<dbReference type="SUPFAM" id="SSF69318">
    <property type="entry name" value="Integrin alpha N-terminal domain"/>
    <property type="match status" value="1"/>
</dbReference>
<dbReference type="RefSeq" id="WP_343854796.1">
    <property type="nucleotide sequence ID" value="NZ_BAAAFI010000048.1"/>
</dbReference>
<proteinExistence type="predicted"/>
<organism evidence="3 4">
    <name type="scientific">Algoriphagus jejuensis</name>
    <dbReference type="NCBI Taxonomy" id="419934"/>
    <lineage>
        <taxon>Bacteria</taxon>
        <taxon>Pseudomonadati</taxon>
        <taxon>Bacteroidota</taxon>
        <taxon>Cytophagia</taxon>
        <taxon>Cytophagales</taxon>
        <taxon>Cyclobacteriaceae</taxon>
        <taxon>Algoriphagus</taxon>
    </lineage>
</organism>
<feature type="domain" description="Aldos-2-ulose dehydratase beta-propeller" evidence="2">
    <location>
        <begin position="113"/>
        <end position="272"/>
    </location>
</feature>
<accession>A0ABN1N5A2</accession>
<protein>
    <submittedName>
        <fullName evidence="3">VCBS repeat-containing protein</fullName>
    </submittedName>
</protein>
<comment type="caution">
    <text evidence="3">The sequence shown here is derived from an EMBL/GenBank/DDBJ whole genome shotgun (WGS) entry which is preliminary data.</text>
</comment>
<name>A0ABN1N5A2_9BACT</name>
<evidence type="ECO:0000313" key="3">
    <source>
        <dbReference type="EMBL" id="GAA0881106.1"/>
    </source>
</evidence>
<reference evidence="3 4" key="1">
    <citation type="journal article" date="2019" name="Int. J. Syst. Evol. Microbiol.">
        <title>The Global Catalogue of Microorganisms (GCM) 10K type strain sequencing project: providing services to taxonomists for standard genome sequencing and annotation.</title>
        <authorList>
            <consortium name="The Broad Institute Genomics Platform"/>
            <consortium name="The Broad Institute Genome Sequencing Center for Infectious Disease"/>
            <person name="Wu L."/>
            <person name="Ma J."/>
        </authorList>
    </citation>
    <scope>NUCLEOTIDE SEQUENCE [LARGE SCALE GENOMIC DNA]</scope>
    <source>
        <strain evidence="3 4">JCM 16112</strain>
    </source>
</reference>